<name>A0A1E7YN80_9PROT</name>
<proteinExistence type="predicted"/>
<evidence type="ECO:0000313" key="2">
    <source>
        <dbReference type="EMBL" id="OFC35992.1"/>
    </source>
</evidence>
<protein>
    <submittedName>
        <fullName evidence="2">Uncharacterized protein</fullName>
    </submittedName>
</protein>
<dbReference type="EMBL" id="LZYE01000183">
    <property type="protein sequence ID" value="OFC35992.1"/>
    <property type="molecule type" value="Genomic_DNA"/>
</dbReference>
<reference evidence="2 3" key="1">
    <citation type="submission" date="2016-06" db="EMBL/GenBank/DDBJ databases">
        <title>Gene turnover analysis identifies the evolutionary adaptation of the extremophile Acidithiobacillus caldus.</title>
        <authorList>
            <person name="Zhang X."/>
        </authorList>
    </citation>
    <scope>NUCLEOTIDE SEQUENCE [LARGE SCALE GENOMIC DNA]</scope>
    <source>
        <strain evidence="2 3">DX</strain>
    </source>
</reference>
<comment type="caution">
    <text evidence="2">The sequence shown here is derived from an EMBL/GenBank/DDBJ whole genome shotgun (WGS) entry which is preliminary data.</text>
</comment>
<accession>A0A1E7YN80</accession>
<gene>
    <name evidence="2" type="ORF">BAE27_06780</name>
</gene>
<dbReference type="AlphaFoldDB" id="A0A1E7YN80"/>
<organism evidence="2 3">
    <name type="scientific">Acidithiobacillus caldus</name>
    <dbReference type="NCBI Taxonomy" id="33059"/>
    <lineage>
        <taxon>Bacteria</taxon>
        <taxon>Pseudomonadati</taxon>
        <taxon>Pseudomonadota</taxon>
        <taxon>Acidithiobacillia</taxon>
        <taxon>Acidithiobacillales</taxon>
        <taxon>Acidithiobacillaceae</taxon>
        <taxon>Acidithiobacillus</taxon>
    </lineage>
</organism>
<sequence>MRIEIRLNASTPELLAEMEKLPARARAERLRFLAQMGWMVLSGKLPDGTVSATEPEPPAAAPQPLQSPARDTAKARAMARIGASFPAESEPKA</sequence>
<evidence type="ECO:0000313" key="3">
    <source>
        <dbReference type="Proteomes" id="UP000175616"/>
    </source>
</evidence>
<evidence type="ECO:0000256" key="1">
    <source>
        <dbReference type="SAM" id="MobiDB-lite"/>
    </source>
</evidence>
<dbReference type="Proteomes" id="UP000175616">
    <property type="component" value="Unassembled WGS sequence"/>
</dbReference>
<dbReference type="RefSeq" id="WP_070114034.1">
    <property type="nucleotide sequence ID" value="NZ_LZYE01000183.1"/>
</dbReference>
<feature type="region of interest" description="Disordered" evidence="1">
    <location>
        <begin position="44"/>
        <end position="93"/>
    </location>
</feature>